<dbReference type="GO" id="GO:0035371">
    <property type="term" value="C:microtubule plus-end"/>
    <property type="evidence" value="ECO:0007669"/>
    <property type="project" value="TreeGrafter"/>
</dbReference>
<dbReference type="InterPro" id="IPR000938">
    <property type="entry name" value="CAP-Gly_domain"/>
</dbReference>
<dbReference type="Gene3D" id="2.30.30.190">
    <property type="entry name" value="CAP Gly-rich-like domain"/>
    <property type="match status" value="1"/>
</dbReference>
<dbReference type="WBParaSite" id="SMUV_0000002801-mRNA-1">
    <property type="protein sequence ID" value="SMUV_0000002801-mRNA-1"/>
    <property type="gene ID" value="SMUV_0000002801"/>
</dbReference>
<name>A0A0N5A7M3_9BILA</name>
<dbReference type="GO" id="GO:0005634">
    <property type="term" value="C:nucleus"/>
    <property type="evidence" value="ECO:0007669"/>
    <property type="project" value="TreeGrafter"/>
</dbReference>
<dbReference type="GO" id="GO:0051010">
    <property type="term" value="F:microtubule plus-end binding"/>
    <property type="evidence" value="ECO:0007669"/>
    <property type="project" value="TreeGrafter"/>
</dbReference>
<dbReference type="Pfam" id="PF01302">
    <property type="entry name" value="CAP_GLY"/>
    <property type="match status" value="1"/>
</dbReference>
<evidence type="ECO:0000313" key="7">
    <source>
        <dbReference type="WBParaSite" id="SMUV_0000002801-mRNA-1"/>
    </source>
</evidence>
<dbReference type="InterPro" id="IPR000626">
    <property type="entry name" value="Ubiquitin-like_dom"/>
</dbReference>
<dbReference type="PANTHER" id="PTHR18916:SF85">
    <property type="entry name" value="TUBULIN-FOLDING COFACTOR B"/>
    <property type="match status" value="1"/>
</dbReference>
<dbReference type="AlphaFoldDB" id="A0A0N5A7M3"/>
<dbReference type="InterPro" id="IPR036859">
    <property type="entry name" value="CAP-Gly_dom_sf"/>
</dbReference>
<evidence type="ECO:0000256" key="1">
    <source>
        <dbReference type="ARBA" id="ARBA00004496"/>
    </source>
</evidence>
<dbReference type="Proteomes" id="UP000046393">
    <property type="component" value="Unplaced"/>
</dbReference>
<dbReference type="Gene3D" id="3.10.20.90">
    <property type="entry name" value="Phosphatidylinositol 3-kinase Catalytic Subunit, Chain A, domain 1"/>
    <property type="match status" value="1"/>
</dbReference>
<keyword evidence="3" id="KW-0143">Chaperone</keyword>
<comment type="subcellular location">
    <subcellularLocation>
        <location evidence="1">Cytoplasm</location>
    </subcellularLocation>
</comment>
<evidence type="ECO:0000259" key="5">
    <source>
        <dbReference type="PROSITE" id="PS50245"/>
    </source>
</evidence>
<feature type="domain" description="CAP-Gly" evidence="5">
    <location>
        <begin position="162"/>
        <end position="204"/>
    </location>
</feature>
<dbReference type="GO" id="GO:0005938">
    <property type="term" value="C:cell cortex"/>
    <property type="evidence" value="ECO:0007669"/>
    <property type="project" value="TreeGrafter"/>
</dbReference>
<dbReference type="STRING" id="451379.A0A0N5A7M3"/>
<keyword evidence="6" id="KW-1185">Reference proteome</keyword>
<dbReference type="PROSITE" id="PS00845">
    <property type="entry name" value="CAP_GLY_1"/>
    <property type="match status" value="1"/>
</dbReference>
<dbReference type="InterPro" id="IPR029071">
    <property type="entry name" value="Ubiquitin-like_domsf"/>
</dbReference>
<dbReference type="SUPFAM" id="SSF54236">
    <property type="entry name" value="Ubiquitin-like"/>
    <property type="match status" value="1"/>
</dbReference>
<organism evidence="6 7">
    <name type="scientific">Syphacia muris</name>
    <dbReference type="NCBI Taxonomy" id="451379"/>
    <lineage>
        <taxon>Eukaryota</taxon>
        <taxon>Metazoa</taxon>
        <taxon>Ecdysozoa</taxon>
        <taxon>Nematoda</taxon>
        <taxon>Chromadorea</taxon>
        <taxon>Rhabditida</taxon>
        <taxon>Spirurina</taxon>
        <taxon>Oxyuridomorpha</taxon>
        <taxon>Oxyuroidea</taxon>
        <taxon>Oxyuridae</taxon>
        <taxon>Syphacia</taxon>
    </lineage>
</organism>
<evidence type="ECO:0000256" key="2">
    <source>
        <dbReference type="ARBA" id="ARBA00022490"/>
    </source>
</evidence>
<sequence>MDSIELKITTPGQEYPYLKRFCSGFNVATLKDKLQLVVGIPKEQMVLKLLDKEGKLVCHINDENSTLKSMNAMDGMELHATDTAPNNDLSKSCPVEKYVLPDEKYNERAESLRAWRKREQTTFKKNAIKQSEKAAKNMKVGDHCIVRLQSKPSKSGTISFIGETKFKEGWWIGVIYDEPIGKNDGSVDGIRYFECNENCGSFVRPQDVQVVVKNPDVEMEEI</sequence>
<accession>A0A0N5A7M3</accession>
<dbReference type="PANTHER" id="PTHR18916">
    <property type="entry name" value="DYNACTIN 1-RELATED MICROTUBULE-BINDING"/>
    <property type="match status" value="1"/>
</dbReference>
<evidence type="ECO:0000256" key="3">
    <source>
        <dbReference type="ARBA" id="ARBA00023186"/>
    </source>
</evidence>
<dbReference type="SUPFAM" id="SSF74924">
    <property type="entry name" value="Cap-Gly domain"/>
    <property type="match status" value="1"/>
</dbReference>
<keyword evidence="2" id="KW-0963">Cytoplasm</keyword>
<evidence type="ECO:0000256" key="4">
    <source>
        <dbReference type="ARBA" id="ARBA00025779"/>
    </source>
</evidence>
<dbReference type="GO" id="GO:0031122">
    <property type="term" value="P:cytoplasmic microtubule organization"/>
    <property type="evidence" value="ECO:0007669"/>
    <property type="project" value="TreeGrafter"/>
</dbReference>
<evidence type="ECO:0000313" key="6">
    <source>
        <dbReference type="Proteomes" id="UP000046393"/>
    </source>
</evidence>
<protein>
    <submittedName>
        <fullName evidence="7">CAP-Gly domain-containing protein</fullName>
    </submittedName>
</protein>
<proteinExistence type="inferred from homology"/>
<dbReference type="SMART" id="SM01052">
    <property type="entry name" value="CAP_GLY"/>
    <property type="match status" value="1"/>
</dbReference>
<dbReference type="Pfam" id="PF14560">
    <property type="entry name" value="Ubiquitin_2"/>
    <property type="match status" value="1"/>
</dbReference>
<comment type="similarity">
    <text evidence="4">Belongs to the TBCB family.</text>
</comment>
<reference evidence="7" key="1">
    <citation type="submission" date="2017-02" db="UniProtKB">
        <authorList>
            <consortium name="WormBaseParasite"/>
        </authorList>
    </citation>
    <scope>IDENTIFICATION</scope>
</reference>
<dbReference type="PROSITE" id="PS50245">
    <property type="entry name" value="CAP_GLY_2"/>
    <property type="match status" value="1"/>
</dbReference>